<dbReference type="EMBL" id="MN740889">
    <property type="protein sequence ID" value="QHU16740.1"/>
    <property type="molecule type" value="Genomic_DNA"/>
</dbReference>
<evidence type="ECO:0000256" key="1">
    <source>
        <dbReference type="SAM" id="MobiDB-lite"/>
    </source>
</evidence>
<reference evidence="2" key="1">
    <citation type="journal article" date="2020" name="Nature">
        <title>Giant virus diversity and host interactions through global metagenomics.</title>
        <authorList>
            <person name="Schulz F."/>
            <person name="Roux S."/>
            <person name="Paez-Espino D."/>
            <person name="Jungbluth S."/>
            <person name="Walsh D.A."/>
            <person name="Denef V.J."/>
            <person name="McMahon K.D."/>
            <person name="Konstantinidis K.T."/>
            <person name="Eloe-Fadrosh E.A."/>
            <person name="Kyrpides N.C."/>
            <person name="Woyke T."/>
        </authorList>
    </citation>
    <scope>NUCLEOTIDE SEQUENCE</scope>
    <source>
        <strain evidence="2">GVMAG-S-3300012000-53</strain>
    </source>
</reference>
<feature type="region of interest" description="Disordered" evidence="1">
    <location>
        <begin position="367"/>
        <end position="387"/>
    </location>
</feature>
<name>A0A6C0KJ76_9ZZZZ</name>
<accession>A0A6C0KJ76</accession>
<dbReference type="AlphaFoldDB" id="A0A6C0KJ76"/>
<sequence>MNKNKPLNLLSTADLKKASNNCSQNMCDDMLNAVNEAKKTNNVAALENACNYPAFSMEYNLKIKPKHGDIPLCDNDTKKIPEVKSILNNVRAQVAEPKSTYSTNSLGDKNVIVSDSKDFKSTTPVIADFKSTTPVIADFKSTTPVVADSKSTTPVIADSKSTTPVIADSKSTGNKTNVSTDANTKRIASNVSIFKGISQRYPNNTDKLLVCILYFMNECFYEKSNSINPYKTSDFPEYNPNIGAGVQYFKWYVDFFNNVNKFGNFMYDYNKFKPLLNAIYPNKEIDIIISIKNKYFEMDNVKKEVVLTEVFQLMDFTQVWNKISNKQDFMNQINKFWSNTFGNDINIKQFIENHKDTFKGGKRIIKSKRNKNRTKKNRTRSNRKSRK</sequence>
<evidence type="ECO:0000313" key="2">
    <source>
        <dbReference type="EMBL" id="QHU16740.1"/>
    </source>
</evidence>
<organism evidence="2">
    <name type="scientific">viral metagenome</name>
    <dbReference type="NCBI Taxonomy" id="1070528"/>
    <lineage>
        <taxon>unclassified sequences</taxon>
        <taxon>metagenomes</taxon>
        <taxon>organismal metagenomes</taxon>
    </lineage>
</organism>
<protein>
    <submittedName>
        <fullName evidence="2">Uncharacterized protein</fullName>
    </submittedName>
</protein>
<proteinExistence type="predicted"/>